<dbReference type="AlphaFoldDB" id="A0A0U2VTC3"/>
<keyword evidence="1" id="KW-1133">Transmembrane helix</keyword>
<dbReference type="KEGG" id="erx:ATZ35_10760"/>
<proteinExistence type="predicted"/>
<dbReference type="Proteomes" id="UP000067523">
    <property type="component" value="Chromosome"/>
</dbReference>
<feature type="transmembrane region" description="Helical" evidence="1">
    <location>
        <begin position="15"/>
        <end position="34"/>
    </location>
</feature>
<feature type="transmembrane region" description="Helical" evidence="1">
    <location>
        <begin position="40"/>
        <end position="62"/>
    </location>
</feature>
<gene>
    <name evidence="2" type="ORF">ATZ35_10760</name>
</gene>
<accession>A0A0U2VTC3</accession>
<organism evidence="2 3">
    <name type="scientific">Enterococcus rotai</name>
    <dbReference type="NCBI Taxonomy" id="118060"/>
    <lineage>
        <taxon>Bacteria</taxon>
        <taxon>Bacillati</taxon>
        <taxon>Bacillota</taxon>
        <taxon>Bacilli</taxon>
        <taxon>Lactobacillales</taxon>
        <taxon>Enterococcaceae</taxon>
        <taxon>Enterococcus</taxon>
    </lineage>
</organism>
<keyword evidence="1" id="KW-0472">Membrane</keyword>
<keyword evidence="1" id="KW-0812">Transmembrane</keyword>
<reference evidence="3" key="1">
    <citation type="submission" date="2015-12" db="EMBL/GenBank/DDBJ databases">
        <authorList>
            <person name="Lauer A."/>
            <person name="Humrighouse B."/>
            <person name="Loparev V."/>
            <person name="Shewmaker P.L."/>
            <person name="Whitney A.M."/>
            <person name="McLaughlin R.W."/>
        </authorList>
    </citation>
    <scope>NUCLEOTIDE SEQUENCE [LARGE SCALE GENOMIC DNA]</scope>
    <source>
        <strain evidence="3">LMG 26678</strain>
    </source>
</reference>
<evidence type="ECO:0000313" key="2">
    <source>
        <dbReference type="EMBL" id="ALS37615.1"/>
    </source>
</evidence>
<evidence type="ECO:0000313" key="3">
    <source>
        <dbReference type="Proteomes" id="UP000067523"/>
    </source>
</evidence>
<keyword evidence="3" id="KW-1185">Reference proteome</keyword>
<name>A0A0U2VTC3_9ENTE</name>
<dbReference type="EMBL" id="CP013655">
    <property type="protein sequence ID" value="ALS37615.1"/>
    <property type="molecule type" value="Genomic_DNA"/>
</dbReference>
<evidence type="ECO:0000256" key="1">
    <source>
        <dbReference type="SAM" id="Phobius"/>
    </source>
</evidence>
<dbReference type="STRING" id="118060.ATZ35_10760"/>
<sequence length="150" mass="17297">MELGRLYSDAYRRGILLGLFFLVPAIVVYGFIIFGDTDQLGIQIGLVIGTVFTILAIFQFVFRKDGLYLYENGLELVHFNRKKVLMYEEIRYFTITSNWNLSGIGSSFISFRKSPHIVIRLKNEKMIKVFFEVNQFAASELGNKVTYVKS</sequence>
<protein>
    <submittedName>
        <fullName evidence="2">Uncharacterized protein</fullName>
    </submittedName>
</protein>